<dbReference type="Proteomes" id="UP000091897">
    <property type="component" value="Chromosome"/>
</dbReference>
<feature type="region of interest" description="Disordered" evidence="13">
    <location>
        <begin position="130"/>
        <end position="152"/>
    </location>
</feature>
<keyword evidence="9" id="KW-0564">Palmitate</keyword>
<evidence type="ECO:0000256" key="3">
    <source>
        <dbReference type="ARBA" id="ARBA00011245"/>
    </source>
</evidence>
<comment type="subunit">
    <text evidence="3">Monomer.</text>
</comment>
<keyword evidence="5" id="KW-0813">Transport</keyword>
<dbReference type="EMBL" id="CP016170">
    <property type="protein sequence ID" value="ANN65344.1"/>
    <property type="molecule type" value="Genomic_DNA"/>
</dbReference>
<protein>
    <recommendedName>
        <fullName evidence="4">Outer-membrane lipoprotein LolB</fullName>
    </recommendedName>
</protein>
<accession>A0ABN4R2Z4</accession>
<keyword evidence="6 14" id="KW-0732">Signal</keyword>
<evidence type="ECO:0000256" key="6">
    <source>
        <dbReference type="ARBA" id="ARBA00022729"/>
    </source>
</evidence>
<gene>
    <name evidence="15" type="ORF">BAU06_02655</name>
</gene>
<keyword evidence="7" id="KW-0653">Protein transport</keyword>
<organism evidence="15 16">
    <name type="scientific">Bordetella bronchialis</name>
    <dbReference type="NCBI Taxonomy" id="463025"/>
    <lineage>
        <taxon>Bacteria</taxon>
        <taxon>Pseudomonadati</taxon>
        <taxon>Pseudomonadota</taxon>
        <taxon>Betaproteobacteria</taxon>
        <taxon>Burkholderiales</taxon>
        <taxon>Alcaligenaceae</taxon>
        <taxon>Bordetella</taxon>
    </lineage>
</organism>
<keyword evidence="11" id="KW-0998">Cell outer membrane</keyword>
<evidence type="ECO:0000256" key="9">
    <source>
        <dbReference type="ARBA" id="ARBA00023139"/>
    </source>
</evidence>
<dbReference type="PROSITE" id="PS51257">
    <property type="entry name" value="PROKAR_LIPOPROTEIN"/>
    <property type="match status" value="1"/>
</dbReference>
<reference evidence="15 16" key="1">
    <citation type="submission" date="2016-06" db="EMBL/GenBank/DDBJ databases">
        <title>Complete genome sequences of Bordetella bronchialis and Bordetella flabilis.</title>
        <authorList>
            <person name="LiPuma J.J."/>
            <person name="Spilker T."/>
        </authorList>
    </citation>
    <scope>NUCLEOTIDE SEQUENCE [LARGE SCALE GENOMIC DNA]</scope>
    <source>
        <strain evidence="15 16">AU3182</strain>
    </source>
</reference>
<evidence type="ECO:0000256" key="5">
    <source>
        <dbReference type="ARBA" id="ARBA00022448"/>
    </source>
</evidence>
<feature type="chain" id="PRO_5047434331" description="Outer-membrane lipoprotein LolB" evidence="14">
    <location>
        <begin position="29"/>
        <end position="191"/>
    </location>
</feature>
<evidence type="ECO:0000256" key="1">
    <source>
        <dbReference type="ARBA" id="ARBA00004459"/>
    </source>
</evidence>
<evidence type="ECO:0000313" key="16">
    <source>
        <dbReference type="Proteomes" id="UP000091897"/>
    </source>
</evidence>
<comment type="subcellular location">
    <subcellularLocation>
        <location evidence="1">Cell outer membrane</location>
        <topology evidence="1">Lipid-anchor</topology>
    </subcellularLocation>
</comment>
<evidence type="ECO:0000256" key="4">
    <source>
        <dbReference type="ARBA" id="ARBA00016202"/>
    </source>
</evidence>
<dbReference type="InterPro" id="IPR004565">
    <property type="entry name" value="OM_lipoprot_LolB"/>
</dbReference>
<evidence type="ECO:0000256" key="8">
    <source>
        <dbReference type="ARBA" id="ARBA00023136"/>
    </source>
</evidence>
<name>A0ABN4R2Z4_9BORD</name>
<proteinExistence type="inferred from homology"/>
<comment type="similarity">
    <text evidence="2">Belongs to the LolB family.</text>
</comment>
<dbReference type="InterPro" id="IPR029046">
    <property type="entry name" value="LolA/LolB/LppX"/>
</dbReference>
<evidence type="ECO:0000256" key="13">
    <source>
        <dbReference type="SAM" id="MobiDB-lite"/>
    </source>
</evidence>
<evidence type="ECO:0000256" key="12">
    <source>
        <dbReference type="ARBA" id="ARBA00023288"/>
    </source>
</evidence>
<dbReference type="Pfam" id="PF03550">
    <property type="entry name" value="LolB"/>
    <property type="match status" value="1"/>
</dbReference>
<keyword evidence="16" id="KW-1185">Reference proteome</keyword>
<evidence type="ECO:0000256" key="2">
    <source>
        <dbReference type="ARBA" id="ARBA00009696"/>
    </source>
</evidence>
<dbReference type="NCBIfam" id="TIGR00548">
    <property type="entry name" value="lolB"/>
    <property type="match status" value="1"/>
</dbReference>
<keyword evidence="12 15" id="KW-0449">Lipoprotein</keyword>
<evidence type="ECO:0000256" key="14">
    <source>
        <dbReference type="SAM" id="SignalP"/>
    </source>
</evidence>
<feature type="signal peptide" evidence="14">
    <location>
        <begin position="1"/>
        <end position="28"/>
    </location>
</feature>
<dbReference type="SUPFAM" id="SSF89392">
    <property type="entry name" value="Prokaryotic lipoproteins and lipoprotein localization factors"/>
    <property type="match status" value="1"/>
</dbReference>
<evidence type="ECO:0000256" key="11">
    <source>
        <dbReference type="ARBA" id="ARBA00023237"/>
    </source>
</evidence>
<dbReference type="Gene3D" id="2.50.20.10">
    <property type="entry name" value="Lipoprotein localisation LolA/LolB/LppX"/>
    <property type="match status" value="1"/>
</dbReference>
<dbReference type="CDD" id="cd16326">
    <property type="entry name" value="LolB"/>
    <property type="match status" value="1"/>
</dbReference>
<evidence type="ECO:0000256" key="10">
    <source>
        <dbReference type="ARBA" id="ARBA00023186"/>
    </source>
</evidence>
<evidence type="ECO:0000313" key="15">
    <source>
        <dbReference type="EMBL" id="ANN65344.1"/>
    </source>
</evidence>
<keyword evidence="8" id="KW-0472">Membrane</keyword>
<keyword evidence="10" id="KW-0143">Chaperone</keyword>
<dbReference type="RefSeq" id="WP_066344014.1">
    <property type="nucleotide sequence ID" value="NZ_CBCSFJ010000021.1"/>
</dbReference>
<sequence>MTLSRWRAVLAAALCLVLAACVTPGRIAGNGGAGEFSRVGRFALTVTQDDGKQDALQGGFSWLDDGRRYILDLTNPLGSTQARVEGRPGMAVLNKSDGTRLQARNPDELVADALGSSIPVSGLRDWLRGRLPTEPPANHVERDPSQRPVSFDQGGWQARLSRYDDLGPQLLVLERREPDRRILLRLVVNPS</sequence>
<evidence type="ECO:0000256" key="7">
    <source>
        <dbReference type="ARBA" id="ARBA00022927"/>
    </source>
</evidence>